<organism evidence="2 3">
    <name type="scientific">Pocillopora damicornis</name>
    <name type="common">Cauliflower coral</name>
    <name type="synonym">Millepora damicornis</name>
    <dbReference type="NCBI Taxonomy" id="46731"/>
    <lineage>
        <taxon>Eukaryota</taxon>
        <taxon>Metazoa</taxon>
        <taxon>Cnidaria</taxon>
        <taxon>Anthozoa</taxon>
        <taxon>Hexacorallia</taxon>
        <taxon>Scleractinia</taxon>
        <taxon>Astrocoeniina</taxon>
        <taxon>Pocilloporidae</taxon>
        <taxon>Pocillopora</taxon>
    </lineage>
</organism>
<keyword evidence="3" id="KW-1185">Reference proteome</keyword>
<dbReference type="AlphaFoldDB" id="A0A3M6TPM6"/>
<accession>A0A3M6TPM6</accession>
<sequence length="238" mass="27001">MMMMMMMKHYTEPSPGFAATPKTIVTSPKDPAWTLGAKGVQGSGSSDEEEPFITPRDVEILQMYNTAMSKLAMSSSSADNFSPLTSRLKTSWENITELDRQKSQEKPLQVCLLVYEVSARASEDDLSEELSALMTAYRDAPREKTGQKASTEQVAKDMRNARTYDNQRRFGREEWLTKLQVQGFFSPLASSRRRQGWHVADTSEEYNEGDEVGEQRHVVEEVTADPKRRLLTPYVVMK</sequence>
<gene>
    <name evidence="2" type="ORF">pdam_00020481</name>
</gene>
<evidence type="ECO:0000313" key="2">
    <source>
        <dbReference type="EMBL" id="RMX43352.1"/>
    </source>
</evidence>
<feature type="region of interest" description="Disordered" evidence="1">
    <location>
        <begin position="28"/>
        <end position="51"/>
    </location>
</feature>
<evidence type="ECO:0000313" key="3">
    <source>
        <dbReference type="Proteomes" id="UP000275408"/>
    </source>
</evidence>
<proteinExistence type="predicted"/>
<dbReference type="EMBL" id="RCHS01003217">
    <property type="protein sequence ID" value="RMX43352.1"/>
    <property type="molecule type" value="Genomic_DNA"/>
</dbReference>
<evidence type="ECO:0000256" key="1">
    <source>
        <dbReference type="SAM" id="MobiDB-lite"/>
    </source>
</evidence>
<comment type="caution">
    <text evidence="2">The sequence shown here is derived from an EMBL/GenBank/DDBJ whole genome shotgun (WGS) entry which is preliminary data.</text>
</comment>
<reference evidence="2 3" key="1">
    <citation type="journal article" date="2018" name="Sci. Rep.">
        <title>Comparative analysis of the Pocillopora damicornis genome highlights role of immune system in coral evolution.</title>
        <authorList>
            <person name="Cunning R."/>
            <person name="Bay R.A."/>
            <person name="Gillette P."/>
            <person name="Baker A.C."/>
            <person name="Traylor-Knowles N."/>
        </authorList>
    </citation>
    <scope>NUCLEOTIDE SEQUENCE [LARGE SCALE GENOMIC DNA]</scope>
    <source>
        <strain evidence="2">RSMAS</strain>
        <tissue evidence="2">Whole animal</tissue>
    </source>
</reference>
<protein>
    <submittedName>
        <fullName evidence="2">Uncharacterized protein</fullName>
    </submittedName>
</protein>
<name>A0A3M6TPM6_POCDA</name>
<dbReference type="OrthoDB" id="5982362at2759"/>
<dbReference type="Proteomes" id="UP000275408">
    <property type="component" value="Unassembled WGS sequence"/>
</dbReference>